<organism evidence="1 2">
    <name type="scientific">Labrys okinawensis</name>
    <dbReference type="NCBI Taxonomy" id="346911"/>
    <lineage>
        <taxon>Bacteria</taxon>
        <taxon>Pseudomonadati</taxon>
        <taxon>Pseudomonadota</taxon>
        <taxon>Alphaproteobacteria</taxon>
        <taxon>Hyphomicrobiales</taxon>
        <taxon>Xanthobacteraceae</taxon>
        <taxon>Labrys</taxon>
    </lineage>
</organism>
<protein>
    <submittedName>
        <fullName evidence="1">DUF2948 domain-containing protein</fullName>
    </submittedName>
</protein>
<dbReference type="Proteomes" id="UP000237682">
    <property type="component" value="Unassembled WGS sequence"/>
</dbReference>
<dbReference type="EMBL" id="PUEJ01000003">
    <property type="protein sequence ID" value="PRH88270.1"/>
    <property type="molecule type" value="Genomic_DNA"/>
</dbReference>
<dbReference type="AlphaFoldDB" id="A0A2S9QG45"/>
<dbReference type="Pfam" id="PF11164">
    <property type="entry name" value="DUF2948"/>
    <property type="match status" value="1"/>
</dbReference>
<comment type="caution">
    <text evidence="1">The sequence shown here is derived from an EMBL/GenBank/DDBJ whole genome shotgun (WGS) entry which is preliminary data.</text>
</comment>
<evidence type="ECO:0000313" key="1">
    <source>
        <dbReference type="EMBL" id="PRH88270.1"/>
    </source>
</evidence>
<reference evidence="1 2" key="1">
    <citation type="submission" date="2018-02" db="EMBL/GenBank/DDBJ databases">
        <title>Whole genome sequencing of endophytic bacterium.</title>
        <authorList>
            <person name="Eedara R."/>
            <person name="Podile A.R."/>
        </authorList>
    </citation>
    <scope>NUCLEOTIDE SEQUENCE [LARGE SCALE GENOMIC DNA]</scope>
    <source>
        <strain evidence="1 2">RP1T</strain>
    </source>
</reference>
<dbReference type="OrthoDB" id="9806367at2"/>
<keyword evidence="2" id="KW-1185">Reference proteome</keyword>
<gene>
    <name evidence="1" type="ORF">C5L14_07160</name>
</gene>
<accession>A0A2S9QG45</accession>
<proteinExistence type="predicted"/>
<evidence type="ECO:0000313" key="2">
    <source>
        <dbReference type="Proteomes" id="UP000237682"/>
    </source>
</evidence>
<name>A0A2S9QG45_9HYPH</name>
<dbReference type="InterPro" id="IPR021335">
    <property type="entry name" value="DUF2948"/>
</dbReference>
<sequence length="143" mass="15759">MLSPEPLKLLAFDGEDLEVISTHLQDAAVAPAEIAWLPHEKRFALVMDRYDWCGDQSGERTRRRSGLHFERVLGVKRSHFEQNASQKAVLLSVSFEVVDEPAGLVTLYFEGGGAIRLEVECLEAAMSDLGPAWPCGSPPPARV</sequence>